<comment type="caution">
    <text evidence="1">The sequence shown here is derived from an EMBL/GenBank/DDBJ whole genome shotgun (WGS) entry which is preliminary data.</text>
</comment>
<accession>A0A7W7VX87</accession>
<dbReference type="RefSeq" id="WP_312897409.1">
    <property type="nucleotide sequence ID" value="NZ_JACHJV010000001.1"/>
</dbReference>
<gene>
    <name evidence="1" type="ORF">FHR34_005199</name>
</gene>
<evidence type="ECO:0000313" key="1">
    <source>
        <dbReference type="EMBL" id="MBB4926206.1"/>
    </source>
</evidence>
<dbReference type="EMBL" id="JACHJV010000001">
    <property type="protein sequence ID" value="MBB4926206.1"/>
    <property type="molecule type" value="Genomic_DNA"/>
</dbReference>
<organism evidence="1 2">
    <name type="scientific">Kitasatospora kifunensis</name>
    <name type="common">Streptomyces kifunensis</name>
    <dbReference type="NCBI Taxonomy" id="58351"/>
    <lineage>
        <taxon>Bacteria</taxon>
        <taxon>Bacillati</taxon>
        <taxon>Actinomycetota</taxon>
        <taxon>Actinomycetes</taxon>
        <taxon>Kitasatosporales</taxon>
        <taxon>Streptomycetaceae</taxon>
        <taxon>Kitasatospora</taxon>
    </lineage>
</organism>
<protein>
    <submittedName>
        <fullName evidence="1">FxLD family lantipeptide</fullName>
    </submittedName>
</protein>
<dbReference type="NCBIfam" id="TIGR04363">
    <property type="entry name" value="LD_lanti_pre"/>
    <property type="match status" value="1"/>
</dbReference>
<dbReference type="InterPro" id="IPR027575">
    <property type="entry name" value="LD_lanti_pre"/>
</dbReference>
<name>A0A7W7VX87_KITKI</name>
<proteinExistence type="predicted"/>
<dbReference type="Proteomes" id="UP000540506">
    <property type="component" value="Unassembled WGS sequence"/>
</dbReference>
<reference evidence="1 2" key="1">
    <citation type="submission" date="2020-08" db="EMBL/GenBank/DDBJ databases">
        <title>Sequencing the genomes of 1000 actinobacteria strains.</title>
        <authorList>
            <person name="Klenk H.-P."/>
        </authorList>
    </citation>
    <scope>NUCLEOTIDE SEQUENCE [LARGE SCALE GENOMIC DNA]</scope>
    <source>
        <strain evidence="1 2">DSM 41654</strain>
    </source>
</reference>
<keyword evidence="2" id="KW-1185">Reference proteome</keyword>
<sequence length="60" mass="5998">MSNTATITKDQGFELADGQFDLFDLGVEVITEIGADRMAAGCGSSDGCGSTCASACTSAV</sequence>
<dbReference type="AlphaFoldDB" id="A0A7W7VX87"/>
<evidence type="ECO:0000313" key="2">
    <source>
        <dbReference type="Proteomes" id="UP000540506"/>
    </source>
</evidence>